<keyword evidence="1" id="KW-1133">Transmembrane helix</keyword>
<dbReference type="OrthoDB" id="6166765at2"/>
<name>A0A2A2SGQ6_9SPHN</name>
<evidence type="ECO:0000313" key="2">
    <source>
        <dbReference type="EMBL" id="PAX08395.1"/>
    </source>
</evidence>
<protein>
    <submittedName>
        <fullName evidence="2">Uncharacterized protein</fullName>
    </submittedName>
</protein>
<proteinExistence type="predicted"/>
<feature type="transmembrane region" description="Helical" evidence="1">
    <location>
        <begin position="91"/>
        <end position="112"/>
    </location>
</feature>
<keyword evidence="1" id="KW-0472">Membrane</keyword>
<evidence type="ECO:0000313" key="3">
    <source>
        <dbReference type="Proteomes" id="UP000218151"/>
    </source>
</evidence>
<gene>
    <name evidence="2" type="ORF">CKY28_11670</name>
</gene>
<organism evidence="2 3">
    <name type="scientific">Sphingomonas lenta</name>
    <dbReference type="NCBI Taxonomy" id="1141887"/>
    <lineage>
        <taxon>Bacteria</taxon>
        <taxon>Pseudomonadati</taxon>
        <taxon>Pseudomonadota</taxon>
        <taxon>Alphaproteobacteria</taxon>
        <taxon>Sphingomonadales</taxon>
        <taxon>Sphingomonadaceae</taxon>
        <taxon>Sphingomonas</taxon>
    </lineage>
</organism>
<keyword evidence="3" id="KW-1185">Reference proteome</keyword>
<dbReference type="Proteomes" id="UP000218151">
    <property type="component" value="Unassembled WGS sequence"/>
</dbReference>
<dbReference type="EMBL" id="NSLI01000003">
    <property type="protein sequence ID" value="PAX08395.1"/>
    <property type="molecule type" value="Genomic_DNA"/>
</dbReference>
<evidence type="ECO:0000256" key="1">
    <source>
        <dbReference type="SAM" id="Phobius"/>
    </source>
</evidence>
<dbReference type="AlphaFoldDB" id="A0A2A2SGQ6"/>
<keyword evidence="1" id="KW-0812">Transmembrane</keyword>
<reference evidence="3" key="1">
    <citation type="submission" date="2017-09" db="EMBL/GenBank/DDBJ databases">
        <authorList>
            <person name="Feng G."/>
            <person name="Zhu H."/>
        </authorList>
    </citation>
    <scope>NUCLEOTIDE SEQUENCE [LARGE SCALE GENOMIC DNA]</scope>
    <source>
        <strain evidence="3">1PNM-20</strain>
    </source>
</reference>
<comment type="caution">
    <text evidence="2">The sequence shown here is derived from an EMBL/GenBank/DDBJ whole genome shotgun (WGS) entry which is preliminary data.</text>
</comment>
<accession>A0A2A2SGQ6</accession>
<sequence>MWKRASYGLGWFSLALAAAELLAPKKIAKALSSEGHEGLIRAFGAREAIAGVGLVTDQGHGLRVWNRVAGDAMDLTALHFARKRAPDNKNIWGAIAAVAVVTTLDICTAIGLDRRTGKSLPIGR</sequence>